<comment type="similarity">
    <text evidence="1 5">Belongs to the metallo-dependent hydrolases superfamily. CpsB/CapC family.</text>
</comment>
<evidence type="ECO:0000313" key="6">
    <source>
        <dbReference type="EMBL" id="MBP1993432.1"/>
    </source>
</evidence>
<keyword evidence="2 5" id="KW-0378">Hydrolase</keyword>
<evidence type="ECO:0000256" key="2">
    <source>
        <dbReference type="ARBA" id="ARBA00022801"/>
    </source>
</evidence>
<dbReference type="InterPro" id="IPR016667">
    <property type="entry name" value="Caps_polysacc_synth_CpsB/CapC"/>
</dbReference>
<dbReference type="PIRSF" id="PIRSF016557">
    <property type="entry name" value="Caps_synth_CpsB"/>
    <property type="match status" value="1"/>
</dbReference>
<comment type="catalytic activity">
    <reaction evidence="4 5">
        <text>O-phospho-L-tyrosyl-[protein] + H2O = L-tyrosyl-[protein] + phosphate</text>
        <dbReference type="Rhea" id="RHEA:10684"/>
        <dbReference type="Rhea" id="RHEA-COMP:10136"/>
        <dbReference type="Rhea" id="RHEA-COMP:20101"/>
        <dbReference type="ChEBI" id="CHEBI:15377"/>
        <dbReference type="ChEBI" id="CHEBI:43474"/>
        <dbReference type="ChEBI" id="CHEBI:46858"/>
        <dbReference type="ChEBI" id="CHEBI:61978"/>
        <dbReference type="EC" id="3.1.3.48"/>
    </reaction>
</comment>
<keyword evidence="3 5" id="KW-0904">Protein phosphatase</keyword>
<dbReference type="Proteomes" id="UP001519287">
    <property type="component" value="Unassembled WGS sequence"/>
</dbReference>
<dbReference type="EC" id="3.1.3.48" evidence="5"/>
<comment type="caution">
    <text evidence="6">The sequence shown here is derived from an EMBL/GenBank/DDBJ whole genome shotgun (WGS) entry which is preliminary data.</text>
</comment>
<dbReference type="Gene3D" id="3.20.20.140">
    <property type="entry name" value="Metal-dependent hydrolases"/>
    <property type="match status" value="1"/>
</dbReference>
<evidence type="ECO:0000256" key="4">
    <source>
        <dbReference type="ARBA" id="ARBA00051722"/>
    </source>
</evidence>
<gene>
    <name evidence="6" type="ORF">J2Z66_005054</name>
</gene>
<evidence type="ECO:0000256" key="1">
    <source>
        <dbReference type="ARBA" id="ARBA00005750"/>
    </source>
</evidence>
<name>A0ABS4J0R4_9BACL</name>
<dbReference type="InterPro" id="IPR016195">
    <property type="entry name" value="Pol/histidinol_Pase-like"/>
</dbReference>
<dbReference type="EMBL" id="JAGGLB010000019">
    <property type="protein sequence ID" value="MBP1993432.1"/>
    <property type="molecule type" value="Genomic_DNA"/>
</dbReference>
<dbReference type="RefSeq" id="WP_209975291.1">
    <property type="nucleotide sequence ID" value="NZ_JAGGLB010000019.1"/>
</dbReference>
<keyword evidence="7" id="KW-1185">Reference proteome</keyword>
<dbReference type="Pfam" id="PF19567">
    <property type="entry name" value="CpsB_CapC"/>
    <property type="match status" value="1"/>
</dbReference>
<sequence length="254" mass="28703">MIDIHSHILPGLDDGARSLNESIEMARQAVQQGIHKVIATPHHANGMYQNELLLVRQSVLSLNTELQQQGIPLEVYTGQEIRMYRDLLDDLDRQLIETLDGSGYMLIEFPSGSIPSYTSEVFHELRINSITPIIAHPERNVEITKNPEKLLELVEEGALSQVTAQSVSGGFGKSIQALSLELCKHHLAHFIASDAHNMTNRPFGLAQAYQQLGDKLGADYVDYFQNNAESVINHTSVQLNKPQWPKRKWFHFWK</sequence>
<evidence type="ECO:0000256" key="3">
    <source>
        <dbReference type="ARBA" id="ARBA00022912"/>
    </source>
</evidence>
<protein>
    <recommendedName>
        <fullName evidence="5">Tyrosine-protein phosphatase</fullName>
        <ecNumber evidence="5">3.1.3.48</ecNumber>
    </recommendedName>
</protein>
<organism evidence="6 7">
    <name type="scientific">Paenibacillus eucommiae</name>
    <dbReference type="NCBI Taxonomy" id="1355755"/>
    <lineage>
        <taxon>Bacteria</taxon>
        <taxon>Bacillati</taxon>
        <taxon>Bacillota</taxon>
        <taxon>Bacilli</taxon>
        <taxon>Bacillales</taxon>
        <taxon>Paenibacillaceae</taxon>
        <taxon>Paenibacillus</taxon>
    </lineage>
</organism>
<proteinExistence type="inferred from homology"/>
<reference evidence="6 7" key="1">
    <citation type="submission" date="2021-03" db="EMBL/GenBank/DDBJ databases">
        <title>Genomic Encyclopedia of Type Strains, Phase IV (KMG-IV): sequencing the most valuable type-strain genomes for metagenomic binning, comparative biology and taxonomic classification.</title>
        <authorList>
            <person name="Goeker M."/>
        </authorList>
    </citation>
    <scope>NUCLEOTIDE SEQUENCE [LARGE SCALE GENOMIC DNA]</scope>
    <source>
        <strain evidence="6 7">DSM 26048</strain>
    </source>
</reference>
<dbReference type="PANTHER" id="PTHR39181">
    <property type="entry name" value="TYROSINE-PROTEIN PHOSPHATASE YWQE"/>
    <property type="match status" value="1"/>
</dbReference>
<dbReference type="PANTHER" id="PTHR39181:SF1">
    <property type="entry name" value="TYROSINE-PROTEIN PHOSPHATASE YWQE"/>
    <property type="match status" value="1"/>
</dbReference>
<evidence type="ECO:0000313" key="7">
    <source>
        <dbReference type="Proteomes" id="UP001519287"/>
    </source>
</evidence>
<evidence type="ECO:0000256" key="5">
    <source>
        <dbReference type="PIRNR" id="PIRNR016557"/>
    </source>
</evidence>
<dbReference type="GO" id="GO:0004725">
    <property type="term" value="F:protein tyrosine phosphatase activity"/>
    <property type="evidence" value="ECO:0007669"/>
    <property type="project" value="UniProtKB-EC"/>
</dbReference>
<dbReference type="SUPFAM" id="SSF89550">
    <property type="entry name" value="PHP domain-like"/>
    <property type="match status" value="1"/>
</dbReference>
<accession>A0ABS4J0R4</accession>